<dbReference type="Proteomes" id="UP000554482">
    <property type="component" value="Unassembled WGS sequence"/>
</dbReference>
<sequence>MSSVSKLRVPTTSKPHYDGDPSEIEQEGSSFKIKPRGLNIVWGNNTRYWSIPEKNVNEPAELKQVCWLEVTASVPLARLVPGIKYNVSFDVRLKPDAFGWNEIPIHIMAKIGKKGKYKWKSYILGIAKIPPSKIQLILDEPLQVTSAQKDSGDNLYVGLYEVWRGRWKGGLLIDEARVGPAST</sequence>
<gene>
    <name evidence="2" type="ORF">FRX31_013376</name>
</gene>
<dbReference type="InterPro" id="IPR052147">
    <property type="entry name" value="PP2-like/Lectin"/>
</dbReference>
<keyword evidence="3" id="KW-1185">Reference proteome</keyword>
<organism evidence="2 3">
    <name type="scientific">Thalictrum thalictroides</name>
    <name type="common">Rue-anemone</name>
    <name type="synonym">Anemone thalictroides</name>
    <dbReference type="NCBI Taxonomy" id="46969"/>
    <lineage>
        <taxon>Eukaryota</taxon>
        <taxon>Viridiplantae</taxon>
        <taxon>Streptophyta</taxon>
        <taxon>Embryophyta</taxon>
        <taxon>Tracheophyta</taxon>
        <taxon>Spermatophyta</taxon>
        <taxon>Magnoliopsida</taxon>
        <taxon>Ranunculales</taxon>
        <taxon>Ranunculaceae</taxon>
        <taxon>Thalictroideae</taxon>
        <taxon>Thalictrum</taxon>
    </lineage>
</organism>
<comment type="caution">
    <text evidence="2">The sequence shown here is derived from an EMBL/GenBank/DDBJ whole genome shotgun (WGS) entry which is preliminary data.</text>
</comment>
<dbReference type="InterPro" id="IPR025886">
    <property type="entry name" value="PP2-like"/>
</dbReference>
<dbReference type="EMBL" id="JABWDY010015188">
    <property type="protein sequence ID" value="KAF5197035.1"/>
    <property type="molecule type" value="Genomic_DNA"/>
</dbReference>
<protein>
    <submittedName>
        <fullName evidence="2">Phloem protein 2-like a9</fullName>
    </submittedName>
</protein>
<proteinExistence type="predicted"/>
<evidence type="ECO:0000313" key="2">
    <source>
        <dbReference type="EMBL" id="KAF5197035.1"/>
    </source>
</evidence>
<dbReference type="OrthoDB" id="533833at2759"/>
<dbReference type="AlphaFoldDB" id="A0A7J6WKQ8"/>
<dbReference type="Pfam" id="PF14299">
    <property type="entry name" value="PP2"/>
    <property type="match status" value="1"/>
</dbReference>
<evidence type="ECO:0000256" key="1">
    <source>
        <dbReference type="SAM" id="MobiDB-lite"/>
    </source>
</evidence>
<evidence type="ECO:0000313" key="3">
    <source>
        <dbReference type="Proteomes" id="UP000554482"/>
    </source>
</evidence>
<name>A0A7J6WKQ8_THATH</name>
<feature type="region of interest" description="Disordered" evidence="1">
    <location>
        <begin position="1"/>
        <end position="28"/>
    </location>
</feature>
<reference evidence="2 3" key="1">
    <citation type="submission" date="2020-06" db="EMBL/GenBank/DDBJ databases">
        <title>Transcriptomic and genomic resources for Thalictrum thalictroides and T. hernandezii: Facilitating candidate gene discovery in an emerging model plant lineage.</title>
        <authorList>
            <person name="Arias T."/>
            <person name="Riano-Pachon D.M."/>
            <person name="Di Stilio V.S."/>
        </authorList>
    </citation>
    <scope>NUCLEOTIDE SEQUENCE [LARGE SCALE GENOMIC DNA]</scope>
    <source>
        <strain evidence="3">cv. WT478/WT964</strain>
        <tissue evidence="2">Leaves</tissue>
    </source>
</reference>
<dbReference type="PANTHER" id="PTHR48478:SF1">
    <property type="entry name" value="LECTIN-LIKE"/>
    <property type="match status" value="1"/>
</dbReference>
<dbReference type="GO" id="GO:0030246">
    <property type="term" value="F:carbohydrate binding"/>
    <property type="evidence" value="ECO:0007669"/>
    <property type="project" value="InterPro"/>
</dbReference>
<dbReference type="PANTHER" id="PTHR48478">
    <property type="entry name" value="LECTIN-LIKE"/>
    <property type="match status" value="1"/>
</dbReference>
<feature type="compositionally biased region" description="Polar residues" evidence="1">
    <location>
        <begin position="1"/>
        <end position="14"/>
    </location>
</feature>
<accession>A0A7J6WKQ8</accession>